<gene>
    <name evidence="2" type="ORF">Agub_g8653</name>
</gene>
<dbReference type="InterPro" id="IPR051807">
    <property type="entry name" value="Sec-metab_biosynth-assoc"/>
</dbReference>
<sequence>IRLPIGRSTPASMSLLSQSARRIVATSVSRSRQQRLRCMASAAAPPPKYFLLEYKYVPDILEKRTPYRAAHLDGAKKQAEAGKMVMGGAVGETPEGALFVFKDMSREEIEQFVQADPYVQNGLVPSWQIKPYAVVVGPM</sequence>
<dbReference type="InterPro" id="IPR005545">
    <property type="entry name" value="YCII"/>
</dbReference>
<keyword evidence="3" id="KW-1185">Reference proteome</keyword>
<feature type="non-terminal residue" evidence="2">
    <location>
        <position position="139"/>
    </location>
</feature>
<dbReference type="Pfam" id="PF03795">
    <property type="entry name" value="YCII"/>
    <property type="match status" value="1"/>
</dbReference>
<dbReference type="Proteomes" id="UP001054857">
    <property type="component" value="Unassembled WGS sequence"/>
</dbReference>
<name>A0AAD3DS69_9CHLO</name>
<protein>
    <recommendedName>
        <fullName evidence="1">YCII-related domain-containing protein</fullName>
    </recommendedName>
</protein>
<reference evidence="2 3" key="1">
    <citation type="journal article" date="2021" name="Sci. Rep.">
        <title>Genome sequencing of the multicellular alga Astrephomene provides insights into convergent evolution of germ-soma differentiation.</title>
        <authorList>
            <person name="Yamashita S."/>
            <person name="Yamamoto K."/>
            <person name="Matsuzaki R."/>
            <person name="Suzuki S."/>
            <person name="Yamaguchi H."/>
            <person name="Hirooka S."/>
            <person name="Minakuchi Y."/>
            <person name="Miyagishima S."/>
            <person name="Kawachi M."/>
            <person name="Toyoda A."/>
            <person name="Nozaki H."/>
        </authorList>
    </citation>
    <scope>NUCLEOTIDE SEQUENCE [LARGE SCALE GENOMIC DNA]</scope>
    <source>
        <strain evidence="2 3">NIES-4017</strain>
    </source>
</reference>
<evidence type="ECO:0000259" key="1">
    <source>
        <dbReference type="Pfam" id="PF03795"/>
    </source>
</evidence>
<feature type="domain" description="YCII-related" evidence="1">
    <location>
        <begin position="50"/>
        <end position="131"/>
    </location>
</feature>
<evidence type="ECO:0000313" key="2">
    <source>
        <dbReference type="EMBL" id="GFR47085.1"/>
    </source>
</evidence>
<dbReference type="InterPro" id="IPR011008">
    <property type="entry name" value="Dimeric_a/b-barrel"/>
</dbReference>
<evidence type="ECO:0000313" key="3">
    <source>
        <dbReference type="Proteomes" id="UP001054857"/>
    </source>
</evidence>
<dbReference type="EMBL" id="BMAR01000017">
    <property type="protein sequence ID" value="GFR47085.1"/>
    <property type="molecule type" value="Genomic_DNA"/>
</dbReference>
<proteinExistence type="predicted"/>
<dbReference type="PANTHER" id="PTHR33606:SF3">
    <property type="entry name" value="PROTEIN YCII"/>
    <property type="match status" value="1"/>
</dbReference>
<dbReference type="Gene3D" id="3.30.70.1060">
    <property type="entry name" value="Dimeric alpha+beta barrel"/>
    <property type="match status" value="1"/>
</dbReference>
<dbReference type="PANTHER" id="PTHR33606">
    <property type="entry name" value="PROTEIN YCII"/>
    <property type="match status" value="1"/>
</dbReference>
<accession>A0AAD3DS69</accession>
<comment type="caution">
    <text evidence="2">The sequence shown here is derived from an EMBL/GenBank/DDBJ whole genome shotgun (WGS) entry which is preliminary data.</text>
</comment>
<organism evidence="2 3">
    <name type="scientific">Astrephomene gubernaculifera</name>
    <dbReference type="NCBI Taxonomy" id="47775"/>
    <lineage>
        <taxon>Eukaryota</taxon>
        <taxon>Viridiplantae</taxon>
        <taxon>Chlorophyta</taxon>
        <taxon>core chlorophytes</taxon>
        <taxon>Chlorophyceae</taxon>
        <taxon>CS clade</taxon>
        <taxon>Chlamydomonadales</taxon>
        <taxon>Astrephomenaceae</taxon>
        <taxon>Astrephomene</taxon>
    </lineage>
</organism>
<dbReference type="SUPFAM" id="SSF54909">
    <property type="entry name" value="Dimeric alpha+beta barrel"/>
    <property type="match status" value="1"/>
</dbReference>
<dbReference type="AlphaFoldDB" id="A0AAD3DS69"/>